<keyword evidence="3" id="KW-1185">Reference proteome</keyword>
<evidence type="ECO:0000313" key="2">
    <source>
        <dbReference type="EMBL" id="CUX96835.1"/>
    </source>
</evidence>
<dbReference type="AlphaFoldDB" id="A0A143WSV9"/>
<evidence type="ECO:0000313" key="3">
    <source>
        <dbReference type="Proteomes" id="UP000095322"/>
    </source>
</evidence>
<sequence length="53" mass="6015">MDAQGLNTVASTSLRSVDLIYAVIYAGFCLVHCYKNYDYQYHHRGVFVIPLMG</sequence>
<keyword evidence="1" id="KW-0812">Transmembrane</keyword>
<reference evidence="3" key="1">
    <citation type="submission" date="2016-01" db="EMBL/GenBank/DDBJ databases">
        <authorList>
            <person name="Husnik F."/>
        </authorList>
    </citation>
    <scope>NUCLEOTIDE SEQUENCE [LARGE SCALE GENOMIC DNA]</scope>
</reference>
<protein>
    <submittedName>
        <fullName evidence="2">Uncharacterized protein</fullName>
    </submittedName>
</protein>
<dbReference type="Proteomes" id="UP000095322">
    <property type="component" value="Chromosome I"/>
</dbReference>
<accession>A0A143WSV9</accession>
<keyword evidence="1" id="KW-1133">Transmembrane helix</keyword>
<evidence type="ECO:0000256" key="1">
    <source>
        <dbReference type="SAM" id="Phobius"/>
    </source>
</evidence>
<keyword evidence="1" id="KW-0472">Membrane</keyword>
<organism evidence="2 3">
    <name type="scientific">Candidatus Doolittlea endobia</name>
    <dbReference type="NCBI Taxonomy" id="1778262"/>
    <lineage>
        <taxon>Bacteria</taxon>
        <taxon>Pseudomonadati</taxon>
        <taxon>Pseudomonadota</taxon>
        <taxon>Gammaproteobacteria</taxon>
        <taxon>Enterobacterales</taxon>
        <taxon>Enterobacteriaceae</taxon>
        <taxon>Candidatus Doolittlea</taxon>
    </lineage>
</organism>
<gene>
    <name evidence="2" type="ORF">MHIR_DE00595</name>
</gene>
<proteinExistence type="predicted"/>
<dbReference type="EMBL" id="LN999833">
    <property type="protein sequence ID" value="CUX96835.1"/>
    <property type="molecule type" value="Genomic_DNA"/>
</dbReference>
<dbReference type="KEGG" id="den:MHIR_DE00595"/>
<feature type="transmembrane region" description="Helical" evidence="1">
    <location>
        <begin position="19"/>
        <end position="37"/>
    </location>
</feature>
<name>A0A143WSV9_9ENTR</name>